<dbReference type="Pfam" id="PF06813">
    <property type="entry name" value="Nodulin-like"/>
    <property type="match status" value="1"/>
</dbReference>
<accession>A0A314Z785</accession>
<dbReference type="EMBL" id="PJQY01000153">
    <property type="protein sequence ID" value="PQQ17402.1"/>
    <property type="molecule type" value="Genomic_DNA"/>
</dbReference>
<dbReference type="Gene3D" id="1.20.1720.10">
    <property type="entry name" value="Multidrug resistance protein D"/>
    <property type="match status" value="1"/>
</dbReference>
<sequence length="353" mass="38694">MVRFHGKLKALFNSRWLVFVCAMWIQSFAGIGYLFGSISPVIKSTMGYNQRQLAILGVAKDWGDAVGFVAGSLSEVLPTWGLLSIGAALNFLGYGFLWLIVSQRLPAFPLWVLCICIYVGTNGETFFNTAALISCVQNFPKSRGPVVGILKGYAGLSGAIITQIYAMINSPNESSLLFMIAVGPSMVVIALMFIVRPVGGHRQVRPEDNSSFLFTYSVCLVLAAYLLGVLILEDLLNLSQSLITLFAVILIILILLPLIIPIILVFFSEPTPSAQESLLLEAQREEDGKSEQDKTEVILSEVEDEKSPEVDSLPASERQKRIAQLQAKLFQAAADGAVRIKRRKGPVEERISH</sequence>
<feature type="transmembrane region" description="Helical" evidence="6">
    <location>
        <begin position="147"/>
        <end position="168"/>
    </location>
</feature>
<evidence type="ECO:0000256" key="5">
    <source>
        <dbReference type="SAM" id="MobiDB-lite"/>
    </source>
</evidence>
<comment type="caution">
    <text evidence="8">The sequence shown here is derived from an EMBL/GenBank/DDBJ whole genome shotgun (WGS) entry which is preliminary data.</text>
</comment>
<evidence type="ECO:0000256" key="1">
    <source>
        <dbReference type="ARBA" id="ARBA00004141"/>
    </source>
</evidence>
<keyword evidence="4 6" id="KW-0472">Membrane</keyword>
<dbReference type="Proteomes" id="UP000250321">
    <property type="component" value="Unassembled WGS sequence"/>
</dbReference>
<feature type="transmembrane region" description="Helical" evidence="6">
    <location>
        <begin position="80"/>
        <end position="101"/>
    </location>
</feature>
<gene>
    <name evidence="8" type="ORF">Pyn_06734</name>
</gene>
<dbReference type="OrthoDB" id="410267at2759"/>
<evidence type="ECO:0000259" key="7">
    <source>
        <dbReference type="Pfam" id="PF06813"/>
    </source>
</evidence>
<evidence type="ECO:0000256" key="3">
    <source>
        <dbReference type="ARBA" id="ARBA00022989"/>
    </source>
</evidence>
<evidence type="ECO:0000313" key="8">
    <source>
        <dbReference type="EMBL" id="PQQ17402.1"/>
    </source>
</evidence>
<dbReference type="SUPFAM" id="SSF103473">
    <property type="entry name" value="MFS general substrate transporter"/>
    <property type="match status" value="1"/>
</dbReference>
<protein>
    <submittedName>
        <fullName evidence="8">Protein NUCLEAR FUSION DEFECTIVE 4-like</fullName>
    </submittedName>
</protein>
<feature type="transmembrane region" description="Helical" evidence="6">
    <location>
        <begin position="16"/>
        <end position="36"/>
    </location>
</feature>
<keyword evidence="9" id="KW-1185">Reference proteome</keyword>
<dbReference type="InterPro" id="IPR010658">
    <property type="entry name" value="Nodulin-like"/>
</dbReference>
<feature type="region of interest" description="Disordered" evidence="5">
    <location>
        <begin position="282"/>
        <end position="318"/>
    </location>
</feature>
<feature type="compositionally biased region" description="Basic and acidic residues" evidence="5">
    <location>
        <begin position="282"/>
        <end position="296"/>
    </location>
</feature>
<keyword evidence="2 6" id="KW-0812">Transmembrane</keyword>
<dbReference type="GO" id="GO:0016020">
    <property type="term" value="C:membrane"/>
    <property type="evidence" value="ECO:0007669"/>
    <property type="project" value="UniProtKB-SubCell"/>
</dbReference>
<feature type="domain" description="Nodulin-like" evidence="7">
    <location>
        <begin position="15"/>
        <end position="262"/>
    </location>
</feature>
<evidence type="ECO:0000256" key="2">
    <source>
        <dbReference type="ARBA" id="ARBA00022692"/>
    </source>
</evidence>
<dbReference type="PANTHER" id="PTHR21576">
    <property type="entry name" value="UNCHARACTERIZED NODULIN-LIKE PROTEIN"/>
    <property type="match status" value="1"/>
</dbReference>
<keyword evidence="3 6" id="KW-1133">Transmembrane helix</keyword>
<organism evidence="8 9">
    <name type="scientific">Prunus yedoensis var. nudiflora</name>
    <dbReference type="NCBI Taxonomy" id="2094558"/>
    <lineage>
        <taxon>Eukaryota</taxon>
        <taxon>Viridiplantae</taxon>
        <taxon>Streptophyta</taxon>
        <taxon>Embryophyta</taxon>
        <taxon>Tracheophyta</taxon>
        <taxon>Spermatophyta</taxon>
        <taxon>Magnoliopsida</taxon>
        <taxon>eudicotyledons</taxon>
        <taxon>Gunneridae</taxon>
        <taxon>Pentapetalae</taxon>
        <taxon>rosids</taxon>
        <taxon>fabids</taxon>
        <taxon>Rosales</taxon>
        <taxon>Rosaceae</taxon>
        <taxon>Amygdaloideae</taxon>
        <taxon>Amygdaleae</taxon>
        <taxon>Prunus</taxon>
    </lineage>
</organism>
<reference evidence="8 9" key="1">
    <citation type="submission" date="2018-02" db="EMBL/GenBank/DDBJ databases">
        <title>Draft genome of wild Prunus yedoensis var. nudiflora.</title>
        <authorList>
            <person name="Baek S."/>
            <person name="Kim J.-H."/>
            <person name="Choi K."/>
            <person name="Kim G.-B."/>
            <person name="Cho A."/>
            <person name="Jang H."/>
            <person name="Shin C.-H."/>
            <person name="Yu H.-J."/>
            <person name="Mun J.-H."/>
        </authorList>
    </citation>
    <scope>NUCLEOTIDE SEQUENCE [LARGE SCALE GENOMIC DNA]</scope>
    <source>
        <strain evidence="9">cv. Jeju island</strain>
        <tissue evidence="8">Leaf</tissue>
    </source>
</reference>
<evidence type="ECO:0000256" key="6">
    <source>
        <dbReference type="SAM" id="Phobius"/>
    </source>
</evidence>
<dbReference type="AlphaFoldDB" id="A0A314Z785"/>
<feature type="transmembrane region" description="Helical" evidence="6">
    <location>
        <begin position="175"/>
        <end position="194"/>
    </location>
</feature>
<proteinExistence type="predicted"/>
<comment type="subcellular location">
    <subcellularLocation>
        <location evidence="1">Membrane</location>
        <topology evidence="1">Multi-pass membrane protein</topology>
    </subcellularLocation>
</comment>
<evidence type="ECO:0000313" key="9">
    <source>
        <dbReference type="Proteomes" id="UP000250321"/>
    </source>
</evidence>
<name>A0A314Z785_PRUYE</name>
<dbReference type="PANTHER" id="PTHR21576:SF44">
    <property type="entry name" value="MAJOR FACILITATOR SUPERFAMILY PROTEIN"/>
    <property type="match status" value="1"/>
</dbReference>
<dbReference type="InterPro" id="IPR036259">
    <property type="entry name" value="MFS_trans_sf"/>
</dbReference>
<feature type="transmembrane region" description="Helical" evidence="6">
    <location>
        <begin position="214"/>
        <end position="232"/>
    </location>
</feature>
<dbReference type="STRING" id="2094558.A0A314Z785"/>
<evidence type="ECO:0000256" key="4">
    <source>
        <dbReference type="ARBA" id="ARBA00023136"/>
    </source>
</evidence>
<feature type="transmembrane region" description="Helical" evidence="6">
    <location>
        <begin position="108"/>
        <end position="127"/>
    </location>
</feature>
<feature type="transmembrane region" description="Helical" evidence="6">
    <location>
        <begin position="244"/>
        <end position="267"/>
    </location>
</feature>